<evidence type="ECO:0000256" key="6">
    <source>
        <dbReference type="ARBA" id="ARBA00022833"/>
    </source>
</evidence>
<dbReference type="GO" id="GO:0070914">
    <property type="term" value="P:UV-damage excision repair"/>
    <property type="evidence" value="ECO:0007669"/>
    <property type="project" value="TreeGrafter"/>
</dbReference>
<dbReference type="PANTHER" id="PTHR10142:SF0">
    <property type="entry name" value="DNA REPAIR PROTEIN COMPLEMENTING XP-A CELLS"/>
    <property type="match status" value="1"/>
</dbReference>
<keyword evidence="3" id="KW-0479">Metal-binding</keyword>
<evidence type="ECO:0000256" key="3">
    <source>
        <dbReference type="ARBA" id="ARBA00022723"/>
    </source>
</evidence>
<evidence type="ECO:0000256" key="7">
    <source>
        <dbReference type="ARBA" id="ARBA00023125"/>
    </source>
</evidence>
<protein>
    <recommendedName>
        <fullName evidence="10">DNA repair protein RAD14</fullName>
    </recommendedName>
</protein>
<keyword evidence="6" id="KW-0862">Zinc</keyword>
<dbReference type="GO" id="GO:0003684">
    <property type="term" value="F:damaged DNA binding"/>
    <property type="evidence" value="ECO:0007669"/>
    <property type="project" value="InterPro"/>
</dbReference>
<feature type="compositionally biased region" description="Basic and acidic residues" evidence="11">
    <location>
        <begin position="13"/>
        <end position="22"/>
    </location>
</feature>
<dbReference type="Gene3D" id="3.90.530.10">
    <property type="entry name" value="XPA C-terminal domain"/>
    <property type="match status" value="1"/>
</dbReference>
<evidence type="ECO:0000313" key="13">
    <source>
        <dbReference type="EMBL" id="SUZ08108.1"/>
    </source>
</evidence>
<keyword evidence="9" id="KW-0539">Nucleus</keyword>
<evidence type="ECO:0000256" key="2">
    <source>
        <dbReference type="ARBA" id="ARBA00005548"/>
    </source>
</evidence>
<feature type="compositionally biased region" description="Low complexity" evidence="11">
    <location>
        <begin position="29"/>
        <end position="41"/>
    </location>
</feature>
<dbReference type="SUPFAM" id="SSF46955">
    <property type="entry name" value="Putative DNA-binding domain"/>
    <property type="match status" value="1"/>
</dbReference>
<dbReference type="Pfam" id="PF05181">
    <property type="entry name" value="XPA_C"/>
    <property type="match status" value="1"/>
</dbReference>
<feature type="region of interest" description="Disordered" evidence="11">
    <location>
        <begin position="1"/>
        <end position="69"/>
    </location>
</feature>
<keyword evidence="5" id="KW-0863">Zinc-finger</keyword>
<organism evidence="13">
    <name type="scientific">Blumeria graminis f. sp. tritici 96224</name>
    <dbReference type="NCBI Taxonomy" id="1268274"/>
    <lineage>
        <taxon>Eukaryota</taxon>
        <taxon>Fungi</taxon>
        <taxon>Dikarya</taxon>
        <taxon>Ascomycota</taxon>
        <taxon>Pezizomycotina</taxon>
        <taxon>Leotiomycetes</taxon>
        <taxon>Erysiphales</taxon>
        <taxon>Erysiphaceae</taxon>
        <taxon>Blumeria</taxon>
    </lineage>
</organism>
<feature type="region of interest" description="Disordered" evidence="11">
    <location>
        <begin position="290"/>
        <end position="319"/>
    </location>
</feature>
<sequence length="348" mass="39930">MTNHSPSQPSPEATRRIEENRLRAKALHAESLSIDASASSSVPGKATGIKRAHASISTTHLPETSRDARQMPPVEGIQVARKFRKYIDHDFSKMTDTKGGFLSAADDPWNKAMNHARCDATKPAHMTEQEWERHQVIRGLRNRKEGPFEPGIGLDARENGRKCRECGSLEIDWQWEATFGCAICAGCKENYPEKYSLLTKTEAKDDYLLTDPELKDAELLPHLSKPNPHKTHWHDMMLFLRYQVEEYAFNTKWGSSEALDAEFEKREADKKRRKEEKFKSKLRELKKKTRTEAFRRNNKNKSVDGQFGDQIGGQGKHEHEWGQVVEKENSLAVRKCILCHMEVEELVF</sequence>
<feature type="domain" description="XPA C-terminal" evidence="12">
    <location>
        <begin position="194"/>
        <end position="244"/>
    </location>
</feature>
<evidence type="ECO:0000256" key="1">
    <source>
        <dbReference type="ARBA" id="ARBA00004123"/>
    </source>
</evidence>
<evidence type="ECO:0000256" key="5">
    <source>
        <dbReference type="ARBA" id="ARBA00022771"/>
    </source>
</evidence>
<dbReference type="PROSITE" id="PS00753">
    <property type="entry name" value="XPA_2"/>
    <property type="match status" value="1"/>
</dbReference>
<gene>
    <name evidence="13" type="ORF">BGT96224V2_LOCUS1282</name>
</gene>
<comment type="subcellular location">
    <subcellularLocation>
        <location evidence="1">Nucleus</location>
    </subcellularLocation>
</comment>
<comment type="similarity">
    <text evidence="2">Belongs to the XPA family.</text>
</comment>
<feature type="compositionally biased region" description="Polar residues" evidence="11">
    <location>
        <begin position="1"/>
        <end position="11"/>
    </location>
</feature>
<dbReference type="GO" id="GO:0000110">
    <property type="term" value="C:nucleotide-excision repair factor 1 complex"/>
    <property type="evidence" value="ECO:0007669"/>
    <property type="project" value="TreeGrafter"/>
</dbReference>
<dbReference type="GO" id="GO:1901255">
    <property type="term" value="P:nucleotide-excision repair involved in interstrand cross-link repair"/>
    <property type="evidence" value="ECO:0007669"/>
    <property type="project" value="TreeGrafter"/>
</dbReference>
<keyword evidence="7" id="KW-0238">DNA-binding</keyword>
<reference evidence="13" key="1">
    <citation type="submission" date="2018-07" db="EMBL/GenBank/DDBJ databases">
        <authorList>
            <person name="Quirk P.G."/>
            <person name="Krulwich T.A."/>
        </authorList>
    </citation>
    <scope>NUCLEOTIDE SEQUENCE</scope>
    <source>
        <strain evidence="13">96224</strain>
    </source>
</reference>
<accession>A0A381L2I7</accession>
<dbReference type="GO" id="GO:0008270">
    <property type="term" value="F:zinc ion binding"/>
    <property type="evidence" value="ECO:0007669"/>
    <property type="project" value="UniProtKB-KW"/>
</dbReference>
<evidence type="ECO:0000256" key="10">
    <source>
        <dbReference type="ARBA" id="ARBA00072989"/>
    </source>
</evidence>
<dbReference type="EMBL" id="UIGY01000011">
    <property type="protein sequence ID" value="SUZ08108.1"/>
    <property type="molecule type" value="Genomic_DNA"/>
</dbReference>
<proteinExistence type="inferred from homology"/>
<dbReference type="InterPro" id="IPR022656">
    <property type="entry name" value="XPA_C"/>
</dbReference>
<name>A0A381L2I7_BLUGR</name>
<evidence type="ECO:0000256" key="11">
    <source>
        <dbReference type="SAM" id="MobiDB-lite"/>
    </source>
</evidence>
<evidence type="ECO:0000256" key="9">
    <source>
        <dbReference type="ARBA" id="ARBA00023242"/>
    </source>
</evidence>
<dbReference type="InterPro" id="IPR037129">
    <property type="entry name" value="XPA_sf"/>
</dbReference>
<dbReference type="InterPro" id="IPR022658">
    <property type="entry name" value="XPA_CS"/>
</dbReference>
<evidence type="ECO:0000256" key="8">
    <source>
        <dbReference type="ARBA" id="ARBA00023204"/>
    </source>
</evidence>
<dbReference type="InterPro" id="IPR000465">
    <property type="entry name" value="XPA/RAD14"/>
</dbReference>
<keyword evidence="4" id="KW-0227">DNA damage</keyword>
<dbReference type="FunFam" id="3.90.530.10:FF:000003">
    <property type="entry name" value="Dna repair rad14 protein"/>
    <property type="match status" value="1"/>
</dbReference>
<dbReference type="InterPro" id="IPR009061">
    <property type="entry name" value="DNA-bd_dom_put_sf"/>
</dbReference>
<evidence type="ECO:0000256" key="4">
    <source>
        <dbReference type="ARBA" id="ARBA00022763"/>
    </source>
</evidence>
<evidence type="ECO:0000259" key="12">
    <source>
        <dbReference type="Pfam" id="PF05181"/>
    </source>
</evidence>
<dbReference type="GO" id="GO:0000715">
    <property type="term" value="P:nucleotide-excision repair, DNA damage recognition"/>
    <property type="evidence" value="ECO:0007669"/>
    <property type="project" value="TreeGrafter"/>
</dbReference>
<dbReference type="NCBIfam" id="TIGR00598">
    <property type="entry name" value="rad14"/>
    <property type="match status" value="1"/>
</dbReference>
<dbReference type="PANTHER" id="PTHR10142">
    <property type="entry name" value="DNA REPAIR PROTEIN COMPLEMENTING XP-A CELLS"/>
    <property type="match status" value="1"/>
</dbReference>
<dbReference type="CDD" id="cd21077">
    <property type="entry name" value="DBD_Rad14"/>
    <property type="match status" value="1"/>
</dbReference>
<dbReference type="GO" id="GO:0006284">
    <property type="term" value="P:base-excision repair"/>
    <property type="evidence" value="ECO:0007669"/>
    <property type="project" value="TreeGrafter"/>
</dbReference>
<dbReference type="OrthoDB" id="5368863at2759"/>
<keyword evidence="8" id="KW-0234">DNA repair</keyword>
<dbReference type="AlphaFoldDB" id="A0A381L2I7"/>